<gene>
    <name evidence="6" type="ORF">GCM10017600_57440</name>
</gene>
<comment type="caution">
    <text evidence="6">The sequence shown here is derived from an EMBL/GenBank/DDBJ whole genome shotgun (WGS) entry which is preliminary data.</text>
</comment>
<reference evidence="6" key="1">
    <citation type="journal article" date="2014" name="Int. J. Syst. Evol. Microbiol.">
        <title>Complete genome sequence of Corynebacterium casei LMG S-19264T (=DSM 44701T), isolated from a smear-ripened cheese.</title>
        <authorList>
            <consortium name="US DOE Joint Genome Institute (JGI-PGF)"/>
            <person name="Walter F."/>
            <person name="Albersmeier A."/>
            <person name="Kalinowski J."/>
            <person name="Ruckert C."/>
        </authorList>
    </citation>
    <scope>NUCLEOTIDE SEQUENCE</scope>
    <source>
        <strain evidence="6">VKM Ac-2007</strain>
    </source>
</reference>
<dbReference type="PRINTS" id="PR00145">
    <property type="entry name" value="ARGSUCLYASE"/>
</dbReference>
<evidence type="ECO:0000256" key="1">
    <source>
        <dbReference type="ARBA" id="ARBA00004941"/>
    </source>
</evidence>
<comment type="pathway">
    <text evidence="1">Amino-acid biosynthesis; L-arginine biosynthesis; L-arginine from L-ornithine and carbamoyl phosphate: step 3/3.</text>
</comment>
<keyword evidence="3" id="KW-0028">Amino-acid biosynthesis</keyword>
<evidence type="ECO:0000256" key="3">
    <source>
        <dbReference type="ARBA" id="ARBA00022571"/>
    </source>
</evidence>
<keyword evidence="3" id="KW-0055">Arginine biosynthesis</keyword>
<dbReference type="PANTHER" id="PTHR43814">
    <property type="entry name" value="ARGININOSUCCINATE LYASE"/>
    <property type="match status" value="1"/>
</dbReference>
<dbReference type="InterPro" id="IPR022761">
    <property type="entry name" value="Fumarate_lyase_N"/>
</dbReference>
<dbReference type="GO" id="GO:0005829">
    <property type="term" value="C:cytosol"/>
    <property type="evidence" value="ECO:0007669"/>
    <property type="project" value="TreeGrafter"/>
</dbReference>
<keyword evidence="7" id="KW-1185">Reference proteome</keyword>
<accession>A0A9W6I7G8</accession>
<evidence type="ECO:0000259" key="5">
    <source>
        <dbReference type="Pfam" id="PF00206"/>
    </source>
</evidence>
<evidence type="ECO:0000313" key="7">
    <source>
        <dbReference type="Proteomes" id="UP001143474"/>
    </source>
</evidence>
<dbReference type="Gene3D" id="1.10.275.10">
    <property type="entry name" value="Fumarase/aspartase (N-terminal domain)"/>
    <property type="match status" value="1"/>
</dbReference>
<dbReference type="SUPFAM" id="SSF48557">
    <property type="entry name" value="L-aspartase-like"/>
    <property type="match status" value="1"/>
</dbReference>
<proteinExistence type="predicted"/>
<dbReference type="RefSeq" id="WP_271220668.1">
    <property type="nucleotide sequence ID" value="NZ_BAAAVD010000009.1"/>
</dbReference>
<dbReference type="InterPro" id="IPR008948">
    <property type="entry name" value="L-Aspartase-like"/>
</dbReference>
<dbReference type="EC" id="4.3.2.1" evidence="2"/>
<keyword evidence="4 6" id="KW-0456">Lyase</keyword>
<dbReference type="EMBL" id="BSEV01000016">
    <property type="protein sequence ID" value="GLK12334.1"/>
    <property type="molecule type" value="Genomic_DNA"/>
</dbReference>
<dbReference type="Gene3D" id="1.10.40.30">
    <property type="entry name" value="Fumarase/aspartase (C-terminal domain)"/>
    <property type="match status" value="1"/>
</dbReference>
<organism evidence="6 7">
    <name type="scientific">Streptosporangium carneum</name>
    <dbReference type="NCBI Taxonomy" id="47481"/>
    <lineage>
        <taxon>Bacteria</taxon>
        <taxon>Bacillati</taxon>
        <taxon>Actinomycetota</taxon>
        <taxon>Actinomycetes</taxon>
        <taxon>Streptosporangiales</taxon>
        <taxon>Streptosporangiaceae</taxon>
        <taxon>Streptosporangium</taxon>
    </lineage>
</organism>
<protein>
    <recommendedName>
        <fullName evidence="2">argininosuccinate lyase</fullName>
        <ecNumber evidence="2">4.3.2.1</ecNumber>
    </recommendedName>
</protein>
<evidence type="ECO:0000256" key="4">
    <source>
        <dbReference type="ARBA" id="ARBA00023239"/>
    </source>
</evidence>
<dbReference type="InterPro" id="IPR000362">
    <property type="entry name" value="Fumarate_lyase_fam"/>
</dbReference>
<dbReference type="Proteomes" id="UP001143474">
    <property type="component" value="Unassembled WGS sequence"/>
</dbReference>
<feature type="domain" description="Fumarate lyase N-terminal" evidence="5">
    <location>
        <begin position="81"/>
        <end position="302"/>
    </location>
</feature>
<dbReference type="PRINTS" id="PR00149">
    <property type="entry name" value="FUMRATELYASE"/>
</dbReference>
<dbReference type="Gene3D" id="1.20.200.10">
    <property type="entry name" value="Fumarase/aspartase (Central domain)"/>
    <property type="match status" value="1"/>
</dbReference>
<name>A0A9W6I7G8_9ACTN</name>
<evidence type="ECO:0000313" key="6">
    <source>
        <dbReference type="EMBL" id="GLK12334.1"/>
    </source>
</evidence>
<dbReference type="PANTHER" id="PTHR43814:SF1">
    <property type="entry name" value="ARGININOSUCCINATE LYASE"/>
    <property type="match status" value="1"/>
</dbReference>
<sequence length="505" mass="55574">MTPRDERPLTGRIGSGPHDLLRTEILEPQMRLELDRLLPWYVRLEKVLLLEYLRMGLMDEAEALAIARALDQAGPEALEAHARSAMSDLAFTLESFVTGRLERVPQAWHVDRSRNDLQAAAQALFCGARLLDVVDGLLAFGRAAHRLATATADMVMPGYTHLQAAQVITPGFYLAALCDQTAHALRRLEPVYLTAAATPMGAGAMSGQELPWDRERMARLLGCQGVRLHALRAVAGRDWALEATAELSLLGVVLSRFTTDLMAWGGAGHRFVDLPDEWSGISSAMPQKKNFPVLERIRGKTAHLLSGYVDVAAGQRNTSYSNSVEVSKEAGARVPETFDTAESVLRLFTAVLDRLEFRADRMRAACEEDHLGGFTLANLLTLHRRVPWRTAQVIAGRYIVAAERKGLTALTPDPALLAEAAAEQGHSLADPGELLREAFDVDRALTAKRTPGSAHPERVRELLGELEAEFDRSEKRWRGHRERLDGGLAEIDRAFARLTPGRQAG</sequence>
<evidence type="ECO:0000256" key="2">
    <source>
        <dbReference type="ARBA" id="ARBA00012338"/>
    </source>
</evidence>
<dbReference type="GO" id="GO:0004056">
    <property type="term" value="F:argininosuccinate lyase activity"/>
    <property type="evidence" value="ECO:0007669"/>
    <property type="project" value="UniProtKB-EC"/>
</dbReference>
<dbReference type="InterPro" id="IPR009049">
    <property type="entry name" value="Argininosuccinate_lyase"/>
</dbReference>
<dbReference type="InterPro" id="IPR024083">
    <property type="entry name" value="Fumarase/histidase_N"/>
</dbReference>
<dbReference type="Pfam" id="PF00206">
    <property type="entry name" value="Lyase_1"/>
    <property type="match status" value="1"/>
</dbReference>
<dbReference type="GO" id="GO:0042450">
    <property type="term" value="P:L-arginine biosynthetic process via ornithine"/>
    <property type="evidence" value="ECO:0007669"/>
    <property type="project" value="InterPro"/>
</dbReference>
<reference evidence="6" key="2">
    <citation type="submission" date="2023-01" db="EMBL/GenBank/DDBJ databases">
        <authorList>
            <person name="Sun Q."/>
            <person name="Evtushenko L."/>
        </authorList>
    </citation>
    <scope>NUCLEOTIDE SEQUENCE</scope>
    <source>
        <strain evidence="6">VKM Ac-2007</strain>
    </source>
</reference>
<dbReference type="AlphaFoldDB" id="A0A9W6I7G8"/>